<dbReference type="InterPro" id="IPR025194">
    <property type="entry name" value="RodZ-like_C"/>
</dbReference>
<evidence type="ECO:0000313" key="3">
    <source>
        <dbReference type="Proteomes" id="UP000446658"/>
    </source>
</evidence>
<sequence length="138" mass="13734">MAPMLVHQEAASASLGTSAAASAPTKTAHMVASAASTVPSSGISKSQASVAVASTQPDAAGKISLKVGSGAARISVVDANGKKLVFETVAAGSGREVSGTPPFQLKIGNAAQVQLAYNGQPVNFSDKIRGTTARIELK</sequence>
<comment type="caution">
    <text evidence="2">The sequence shown here is derived from an EMBL/GenBank/DDBJ whole genome shotgun (WGS) entry which is preliminary data.</text>
</comment>
<proteinExistence type="predicted"/>
<dbReference type="EMBL" id="WLYX01000001">
    <property type="protein sequence ID" value="MTD33583.1"/>
    <property type="molecule type" value="Genomic_DNA"/>
</dbReference>
<keyword evidence="3" id="KW-1185">Reference proteome</keyword>
<dbReference type="Pfam" id="PF13464">
    <property type="entry name" value="RodZ_C"/>
    <property type="match status" value="1"/>
</dbReference>
<gene>
    <name evidence="2" type="ORF">GKE73_12615</name>
</gene>
<name>A0A844GAY0_9NEIS</name>
<accession>A0A844GAY0</accession>
<dbReference type="PANTHER" id="PTHR34475">
    <property type="match status" value="1"/>
</dbReference>
<organism evidence="2 3">
    <name type="scientific">Paludibacterium denitrificans</name>
    <dbReference type="NCBI Taxonomy" id="2675226"/>
    <lineage>
        <taxon>Bacteria</taxon>
        <taxon>Pseudomonadati</taxon>
        <taxon>Pseudomonadota</taxon>
        <taxon>Betaproteobacteria</taxon>
        <taxon>Neisseriales</taxon>
        <taxon>Chromobacteriaceae</taxon>
        <taxon>Paludibacterium</taxon>
    </lineage>
</organism>
<evidence type="ECO:0000259" key="1">
    <source>
        <dbReference type="Pfam" id="PF13464"/>
    </source>
</evidence>
<feature type="domain" description="Cytoskeleton protein RodZ-like C-terminal" evidence="1">
    <location>
        <begin position="70"/>
        <end position="136"/>
    </location>
</feature>
<dbReference type="PANTHER" id="PTHR34475:SF1">
    <property type="entry name" value="CYTOSKELETON PROTEIN RODZ"/>
    <property type="match status" value="1"/>
</dbReference>
<evidence type="ECO:0000313" key="2">
    <source>
        <dbReference type="EMBL" id="MTD33583.1"/>
    </source>
</evidence>
<protein>
    <submittedName>
        <fullName evidence="2">DUF4115 domain-containing protein</fullName>
    </submittedName>
</protein>
<dbReference type="Proteomes" id="UP000446658">
    <property type="component" value="Unassembled WGS sequence"/>
</dbReference>
<dbReference type="AlphaFoldDB" id="A0A844GAY0"/>
<reference evidence="2 3" key="1">
    <citation type="submission" date="2019-11" db="EMBL/GenBank/DDBJ databases">
        <title>Draft genome sequence of Paludibacterium sp. dN18-1.</title>
        <authorList>
            <person name="Im W.-T."/>
        </authorList>
    </citation>
    <scope>NUCLEOTIDE SEQUENCE [LARGE SCALE GENOMIC DNA]</scope>
    <source>
        <strain evidence="3">dN 18-1</strain>
    </source>
</reference>
<dbReference type="InterPro" id="IPR050400">
    <property type="entry name" value="Bact_Cytoskel_RodZ"/>
</dbReference>